<proteinExistence type="predicted"/>
<name>A0ABM9LGP3_9MYCO</name>
<dbReference type="Proteomes" id="UP001190465">
    <property type="component" value="Chromosome"/>
</dbReference>
<accession>A0ABM9LGP3</accession>
<gene>
    <name evidence="2" type="ORF">MU0053_001228</name>
</gene>
<dbReference type="RefSeq" id="WP_308483055.1">
    <property type="nucleotide sequence ID" value="NZ_OY726397.1"/>
</dbReference>
<evidence type="ECO:0008006" key="4">
    <source>
        <dbReference type="Google" id="ProtNLM"/>
    </source>
</evidence>
<evidence type="ECO:0000256" key="1">
    <source>
        <dbReference type="SAM" id="MobiDB-lite"/>
    </source>
</evidence>
<dbReference type="EMBL" id="OY726397">
    <property type="protein sequence ID" value="CAJ1498717.1"/>
    <property type="molecule type" value="Genomic_DNA"/>
</dbReference>
<keyword evidence="3" id="KW-1185">Reference proteome</keyword>
<organism evidence="2 3">
    <name type="scientific">[Mycobacterium] burgundiense</name>
    <dbReference type="NCBI Taxonomy" id="3064286"/>
    <lineage>
        <taxon>Bacteria</taxon>
        <taxon>Bacillati</taxon>
        <taxon>Actinomycetota</taxon>
        <taxon>Actinomycetes</taxon>
        <taxon>Mycobacteriales</taxon>
        <taxon>Mycobacteriaceae</taxon>
        <taxon>Mycolicibacterium</taxon>
    </lineage>
</organism>
<protein>
    <recommendedName>
        <fullName evidence="4">Antitoxin</fullName>
    </recommendedName>
</protein>
<sequence length="80" mass="8736">MNEQTDPPEQVEITESAKKEAKRMAKVYEDRPTAVLPGSDNTVTGTAINEWLDDDGNPKWGQDKGPDNGPENPEKTQPAG</sequence>
<evidence type="ECO:0000313" key="3">
    <source>
        <dbReference type="Proteomes" id="UP001190465"/>
    </source>
</evidence>
<evidence type="ECO:0000313" key="2">
    <source>
        <dbReference type="EMBL" id="CAJ1498717.1"/>
    </source>
</evidence>
<reference evidence="2 3" key="1">
    <citation type="submission" date="2023-08" db="EMBL/GenBank/DDBJ databases">
        <authorList>
            <person name="Folkvardsen B D."/>
            <person name="Norman A."/>
        </authorList>
    </citation>
    <scope>NUCLEOTIDE SEQUENCE [LARGE SCALE GENOMIC DNA]</scope>
    <source>
        <strain evidence="2 3">Mu0053</strain>
    </source>
</reference>
<feature type="region of interest" description="Disordered" evidence="1">
    <location>
        <begin position="33"/>
        <end position="80"/>
    </location>
</feature>